<dbReference type="EMBL" id="NNRM01000044">
    <property type="protein sequence ID" value="OYR22495.1"/>
    <property type="molecule type" value="Genomic_DNA"/>
</dbReference>
<evidence type="ECO:0000313" key="1">
    <source>
        <dbReference type="EMBL" id="OYR22495.1"/>
    </source>
</evidence>
<dbReference type="STRING" id="419475.A8A54_20435"/>
<reference evidence="1 2" key="1">
    <citation type="submission" date="2017-07" db="EMBL/GenBank/DDBJ databases">
        <title>Phylogenetic study on the rhizospheric bacterium Ochrobactrum sp. A44.</title>
        <authorList>
            <person name="Krzyzanowska D.M."/>
            <person name="Ossowicki A."/>
            <person name="Rajewska M."/>
            <person name="Maciag T."/>
            <person name="Kaczynski Z."/>
            <person name="Czerwicka M."/>
            <person name="Jafra S."/>
        </authorList>
    </citation>
    <scope>NUCLEOTIDE SEQUENCE [LARGE SCALE GENOMIC DNA]</scope>
    <source>
        <strain evidence="1 2">CCUG 30717</strain>
    </source>
</reference>
<sequence length="72" mass="8401">MVKSAEILSNSLEKRKLRIGYKTEKNDLENYFDVDLSVLDTNANGEHYRGEKTLDDFRHCNESLSRSIKLHD</sequence>
<dbReference type="Proteomes" id="UP000216188">
    <property type="component" value="Unassembled WGS sequence"/>
</dbReference>
<protein>
    <submittedName>
        <fullName evidence="1">Uncharacterized protein</fullName>
    </submittedName>
</protein>
<comment type="caution">
    <text evidence="1">The sequence shown here is derived from an EMBL/GenBank/DDBJ whole genome shotgun (WGS) entry which is preliminary data.</text>
</comment>
<gene>
    <name evidence="1" type="ORF">CEV34_4327</name>
</gene>
<evidence type="ECO:0000313" key="2">
    <source>
        <dbReference type="Proteomes" id="UP000216188"/>
    </source>
</evidence>
<organism evidence="1 2">
    <name type="scientific">Brucella pseudogrignonensis</name>
    <dbReference type="NCBI Taxonomy" id="419475"/>
    <lineage>
        <taxon>Bacteria</taxon>
        <taxon>Pseudomonadati</taxon>
        <taxon>Pseudomonadota</taxon>
        <taxon>Alphaproteobacteria</taxon>
        <taxon>Hyphomicrobiales</taxon>
        <taxon>Brucellaceae</taxon>
        <taxon>Brucella/Ochrobactrum group</taxon>
        <taxon>Brucella</taxon>
    </lineage>
</organism>
<name>A0A256G5T8_9HYPH</name>
<keyword evidence="2" id="KW-1185">Reference proteome</keyword>
<accession>A0A256G5T8</accession>
<dbReference type="AlphaFoldDB" id="A0A256G5T8"/>
<proteinExistence type="predicted"/>